<accession>A0A8H5E9Z1</accession>
<evidence type="ECO:0000259" key="6">
    <source>
        <dbReference type="Pfam" id="PF17111"/>
    </source>
</evidence>
<feature type="domain" description="DJ-1/PfpI" evidence="5">
    <location>
        <begin position="321"/>
        <end position="455"/>
    </location>
</feature>
<feature type="domain" description="Azaphilone pigments biosynthesis cluster protein L N-terminal" evidence="6">
    <location>
        <begin position="3"/>
        <end position="206"/>
    </location>
</feature>
<evidence type="ECO:0000259" key="5">
    <source>
        <dbReference type="Pfam" id="PF01965"/>
    </source>
</evidence>
<evidence type="ECO:0000313" key="8">
    <source>
        <dbReference type="Proteomes" id="UP000573603"/>
    </source>
</evidence>
<dbReference type="PANTHER" id="PTHR47424">
    <property type="entry name" value="REGULATORY PROTEIN GAL4"/>
    <property type="match status" value="1"/>
</dbReference>
<organism evidence="7 8">
    <name type="scientific">Fusarium anthophilum</name>
    <dbReference type="NCBI Taxonomy" id="48485"/>
    <lineage>
        <taxon>Eukaryota</taxon>
        <taxon>Fungi</taxon>
        <taxon>Dikarya</taxon>
        <taxon>Ascomycota</taxon>
        <taxon>Pezizomycotina</taxon>
        <taxon>Sordariomycetes</taxon>
        <taxon>Hypocreomycetidae</taxon>
        <taxon>Hypocreales</taxon>
        <taxon>Nectriaceae</taxon>
        <taxon>Fusarium</taxon>
        <taxon>Fusarium fujikuroi species complex</taxon>
    </lineage>
</organism>
<dbReference type="Pfam" id="PF17111">
    <property type="entry name" value="PigL_N"/>
    <property type="match status" value="1"/>
</dbReference>
<protein>
    <recommendedName>
        <fullName evidence="9">DJ-1/PfpI domain-containing protein</fullName>
    </recommendedName>
</protein>
<evidence type="ECO:0000313" key="7">
    <source>
        <dbReference type="EMBL" id="KAF5252544.1"/>
    </source>
</evidence>
<dbReference type="Proteomes" id="UP000573603">
    <property type="component" value="Unassembled WGS sequence"/>
</dbReference>
<reference evidence="7 8" key="1">
    <citation type="journal article" date="2020" name="BMC Genomics">
        <title>Correction to: Identification and distribution of gene clusters required for synthesis of sphingolipid metabolism inhibitors in diverse species of the filamentous fungus Fusarium.</title>
        <authorList>
            <person name="Kim H.S."/>
            <person name="Lohmar J.M."/>
            <person name="Busman M."/>
            <person name="Brown D.W."/>
            <person name="Naumann T.A."/>
            <person name="Divon H.H."/>
            <person name="Lysoe E."/>
            <person name="Uhlig S."/>
            <person name="Proctor R.H."/>
        </authorList>
    </citation>
    <scope>NUCLEOTIDE SEQUENCE [LARGE SCALE GENOMIC DNA]</scope>
    <source>
        <strain evidence="7 8">NRRL 25214</strain>
    </source>
</reference>
<keyword evidence="4" id="KW-0175">Coiled coil</keyword>
<keyword evidence="2" id="KW-0804">Transcription</keyword>
<keyword evidence="3" id="KW-0539">Nucleus</keyword>
<keyword evidence="8" id="KW-1185">Reference proteome</keyword>
<evidence type="ECO:0008006" key="9">
    <source>
        <dbReference type="Google" id="ProtNLM"/>
    </source>
</evidence>
<dbReference type="GO" id="GO:0000978">
    <property type="term" value="F:RNA polymerase II cis-regulatory region sequence-specific DNA binding"/>
    <property type="evidence" value="ECO:0007669"/>
    <property type="project" value="TreeGrafter"/>
</dbReference>
<dbReference type="GO" id="GO:0000981">
    <property type="term" value="F:DNA-binding transcription factor activity, RNA polymerase II-specific"/>
    <property type="evidence" value="ECO:0007669"/>
    <property type="project" value="TreeGrafter"/>
</dbReference>
<dbReference type="SUPFAM" id="SSF52317">
    <property type="entry name" value="Class I glutamine amidotransferase-like"/>
    <property type="match status" value="1"/>
</dbReference>
<dbReference type="CDD" id="cd12148">
    <property type="entry name" value="fungal_TF_MHR"/>
    <property type="match status" value="1"/>
</dbReference>
<dbReference type="InterPro" id="IPR029062">
    <property type="entry name" value="Class_I_gatase-like"/>
</dbReference>
<dbReference type="Pfam" id="PF01965">
    <property type="entry name" value="DJ-1_PfpI"/>
    <property type="match status" value="1"/>
</dbReference>
<dbReference type="PANTHER" id="PTHR47424:SF12">
    <property type="entry name" value="TRANSCRIPTION FACTOR ASQA"/>
    <property type="match status" value="1"/>
</dbReference>
<proteinExistence type="predicted"/>
<comment type="caution">
    <text evidence="7">The sequence shown here is derived from an EMBL/GenBank/DDBJ whole genome shotgun (WGS) entry which is preliminary data.</text>
</comment>
<dbReference type="Gene3D" id="3.40.50.880">
    <property type="match status" value="1"/>
</dbReference>
<dbReference type="InterPro" id="IPR051127">
    <property type="entry name" value="Fungal_SecMet_Regulators"/>
</dbReference>
<evidence type="ECO:0000256" key="1">
    <source>
        <dbReference type="ARBA" id="ARBA00023015"/>
    </source>
</evidence>
<evidence type="ECO:0000256" key="2">
    <source>
        <dbReference type="ARBA" id="ARBA00023163"/>
    </source>
</evidence>
<dbReference type="InterPro" id="IPR031348">
    <property type="entry name" value="PigL_N"/>
</dbReference>
<sequence>MPDPVSITVSILGIVQGVAFLSSTIENIRSSPESIKNIQRQLQHLKPVLTQLAYAVDQKRIDTDQFGAEIKSVLDNCDQACTEFSTSLGHWTRHSSEDETSVLDYTKIGLLRQGRIRLMKDQLDQCIKILNVTLSLQMSRQEGMIKELRDRKLLSLEDSLKKKIDEVQKDKMKVVKYEAEASGSSETDDKESFTSEIERHKKMVQISEKVSKKALDAVVIERTQQNISDVCAAEESTALAADKVPKTGKQIGWYLPELAHPFHVLNPLAELVYATPKGGESPLDPVSVELFKDDPVCKDFLENHESVWKNTLKLSDLAGRASEFDAIFYPGGHGPMVDLVHDEHSKKLLRDFHSQDKVIAAVCHGPAAFVNATTASGELILKGKQVTGFDDVGEEMFKFTDDMDFSLEKRLGEASGGKYVKADEGPLAEKVVVDGKMITGQNPASSKGVAEEIAKALGCNSTTRQNPGWSLSRAMSEIDRLRARVKQLEGQLKDASIATPPDEDTPEIVSNGPSRSFSYAKEGVHLDAAKSIQSLAPSTQFYGPSSTYYFIHCISQRLKANSGALNIDQEPHSLIPNSASRCMINVINTPDVELDQHPTSDNAIPGRATHGLKDTSLSGKDLSATQEAFFLDLFWDSWHCCYQLLDEAEFKEHYNSLWDDPAGDTRKESPLVDIVLALCMQFGVTSLPRESGYKVEINSRDAAVAGRWLYQRCQRLISCHLERLTLETFLCQLWSAIYLANASYQNMAQNMLGAAARRPWVSQTQPISSLLPTSDLGHVTAGLDQLGYTTERARLTEIARSAFDRPFEFRSIDEAKKTTSDSRSNAYASGMDRMRAWAQYLPDMLKTQRRSGGMPLSTDLSEIEIEHFAPVSLQRQRLMLELFYHELMLTLGRHPISQSLTRAGIRQTSSSHEVADISVLHAAATTKLLHQVYQEYEILNGWYEPFNCQWNAAITLVGYLLACPQDSRSNTIARTALSQSITVLEKMGEFFGTASSAAGVIRTLHQRLNITAEVYMTADSIPDTVQDMDLADLGALDLSFEGILGTFGTESEFERLGFGIDMQDFLANDAENMSTA</sequence>
<dbReference type="GO" id="GO:0005634">
    <property type="term" value="C:nucleus"/>
    <property type="evidence" value="ECO:0007669"/>
    <property type="project" value="TreeGrafter"/>
</dbReference>
<keyword evidence="1" id="KW-0805">Transcription regulation</keyword>
<dbReference type="GO" id="GO:0000435">
    <property type="term" value="P:positive regulation of transcription from RNA polymerase II promoter by galactose"/>
    <property type="evidence" value="ECO:0007669"/>
    <property type="project" value="TreeGrafter"/>
</dbReference>
<feature type="coiled-coil region" evidence="4">
    <location>
        <begin position="471"/>
        <end position="498"/>
    </location>
</feature>
<dbReference type="CDD" id="cd03141">
    <property type="entry name" value="GATase1_Hsp31_like"/>
    <property type="match status" value="1"/>
</dbReference>
<dbReference type="EMBL" id="JABEVY010000055">
    <property type="protein sequence ID" value="KAF5252544.1"/>
    <property type="molecule type" value="Genomic_DNA"/>
</dbReference>
<dbReference type="AlphaFoldDB" id="A0A8H5E9Z1"/>
<gene>
    <name evidence="7" type="ORF">FANTH_2438</name>
</gene>
<name>A0A8H5E9Z1_9HYPO</name>
<evidence type="ECO:0000256" key="3">
    <source>
        <dbReference type="ARBA" id="ARBA00023242"/>
    </source>
</evidence>
<dbReference type="InterPro" id="IPR002818">
    <property type="entry name" value="DJ-1/PfpI"/>
</dbReference>
<evidence type="ECO:0000256" key="4">
    <source>
        <dbReference type="SAM" id="Coils"/>
    </source>
</evidence>